<feature type="region of interest" description="Disordered" evidence="1">
    <location>
        <begin position="200"/>
        <end position="266"/>
    </location>
</feature>
<evidence type="ECO:0000313" key="2">
    <source>
        <dbReference type="EMBL" id="QBZ70593.1"/>
    </source>
</evidence>
<accession>A0A4D6DW83</accession>
<protein>
    <submittedName>
        <fullName evidence="2">Uncharacterized protein</fullName>
    </submittedName>
</protein>
<name>A0A4D6DW83_9CAUD</name>
<evidence type="ECO:0000256" key="1">
    <source>
        <dbReference type="SAM" id="MobiDB-lite"/>
    </source>
</evidence>
<dbReference type="EMBL" id="MK689364">
    <property type="protein sequence ID" value="QBZ70593.1"/>
    <property type="molecule type" value="Genomic_DNA"/>
</dbReference>
<keyword evidence="3" id="KW-1185">Reference proteome</keyword>
<sequence length="266" mass="29259">MSNFGGNNNGKEFARRPQSIFNDYRYPMPTSDKPVEGAKYPARWTWELGLSGQIFFKVNDGVWGKDDRNAKSKEVELSNFDRNAILNLMQNAIDDVNFTKAQYVVKKITFGNGKLNDFPSVMATFTIIRDSEGKIHVGYTKGTYKVMFPFTSPYESTILVAQNGGEPTEAKGLMSRVFCKAFIDYSRKFLDQYEYENYKPKEKKENGGNGGGGFQRGGNGGGNSWGGGNNNNSGGGNSWGGNGGNSNGGGQQRQASVPDFAEDIDF</sequence>
<organism evidence="2 3">
    <name type="scientific">Edwardsiella phage pEt-SU</name>
    <dbReference type="NCBI Taxonomy" id="2562142"/>
    <lineage>
        <taxon>Viruses</taxon>
        <taxon>Duplodnaviria</taxon>
        <taxon>Heunggongvirae</taxon>
        <taxon>Uroviricota</taxon>
        <taxon>Caudoviricetes</taxon>
        <taxon>Chimalliviridae</taxon>
        <taxon>Petsuvirus</taxon>
        <taxon>Petsuvirus pEtSU</taxon>
    </lineage>
</organism>
<feature type="compositionally biased region" description="Gly residues" evidence="1">
    <location>
        <begin position="207"/>
        <end position="251"/>
    </location>
</feature>
<gene>
    <name evidence="2" type="ORF">pETSU_012</name>
</gene>
<reference evidence="2 3" key="1">
    <citation type="submission" date="2019-03" db="EMBL/GenBank/DDBJ databases">
        <authorList>
            <person name="Kim S.G."/>
            <person name="Park S.C."/>
        </authorList>
    </citation>
    <scope>NUCLEOTIDE SEQUENCE [LARGE SCALE GENOMIC DNA]</scope>
</reference>
<evidence type="ECO:0000313" key="3">
    <source>
        <dbReference type="Proteomes" id="UP000297195"/>
    </source>
</evidence>
<proteinExistence type="predicted"/>
<dbReference type="Proteomes" id="UP000297195">
    <property type="component" value="Segment"/>
</dbReference>